<protein>
    <submittedName>
        <fullName evidence="1">Uncharacterized protein</fullName>
    </submittedName>
</protein>
<evidence type="ECO:0000313" key="2">
    <source>
        <dbReference type="Proteomes" id="UP000238220"/>
    </source>
</evidence>
<dbReference type="Proteomes" id="UP000238220">
    <property type="component" value="Unassembled WGS sequence"/>
</dbReference>
<comment type="caution">
    <text evidence="1">The sequence shown here is derived from an EMBL/GenBank/DDBJ whole genome shotgun (WGS) entry which is preliminary data.</text>
</comment>
<dbReference type="OrthoDB" id="2627181at2"/>
<dbReference type="AlphaFoldDB" id="A0A2S5TI08"/>
<gene>
    <name evidence="1" type="ORF">C3942_07510</name>
</gene>
<proteinExistence type="predicted"/>
<accession>A0A2S5TI08</accession>
<sequence length="123" mass="14157">MDNREGEMATSGIHFGEGVVLVRDWDVSQFIRAVAIHCEEYLKRESTAGWLLDACLAWMDDFDSSAPGVRDMELDEALAEIQRKTMFVDYLRWLKKQDANDKYDHQSVLKTIDKVLRLMGNAD</sequence>
<dbReference type="EMBL" id="PSNW01000003">
    <property type="protein sequence ID" value="PPE74601.1"/>
    <property type="molecule type" value="Genomic_DNA"/>
</dbReference>
<evidence type="ECO:0000313" key="1">
    <source>
        <dbReference type="EMBL" id="PPE74601.1"/>
    </source>
</evidence>
<name>A0A2S5TI08_9GAMM</name>
<dbReference type="RefSeq" id="WP_104229758.1">
    <property type="nucleotide sequence ID" value="NZ_PSNW01000003.1"/>
</dbReference>
<reference evidence="1 2" key="1">
    <citation type="submission" date="2018-02" db="EMBL/GenBank/DDBJ databases">
        <title>Genome sequencing of Solimonas sp. HR-BB.</title>
        <authorList>
            <person name="Lee Y."/>
            <person name="Jeon C.O."/>
        </authorList>
    </citation>
    <scope>NUCLEOTIDE SEQUENCE [LARGE SCALE GENOMIC DNA]</scope>
    <source>
        <strain evidence="1 2">HR-BB</strain>
    </source>
</reference>
<organism evidence="1 2">
    <name type="scientific">Solimonas fluminis</name>
    <dbReference type="NCBI Taxonomy" id="2086571"/>
    <lineage>
        <taxon>Bacteria</taxon>
        <taxon>Pseudomonadati</taxon>
        <taxon>Pseudomonadota</taxon>
        <taxon>Gammaproteobacteria</taxon>
        <taxon>Nevskiales</taxon>
        <taxon>Nevskiaceae</taxon>
        <taxon>Solimonas</taxon>
    </lineage>
</organism>
<keyword evidence="2" id="KW-1185">Reference proteome</keyword>